<evidence type="ECO:0000256" key="1">
    <source>
        <dbReference type="ARBA" id="ARBA00005382"/>
    </source>
</evidence>
<evidence type="ECO:0000313" key="9">
    <source>
        <dbReference type="Proteomes" id="UP000317646"/>
    </source>
</evidence>
<feature type="domain" description="Glycosyl hydrolase family 30 TIM-barrel" evidence="6">
    <location>
        <begin position="94"/>
        <end position="425"/>
    </location>
</feature>
<dbReference type="GO" id="GO:0004348">
    <property type="term" value="F:glucosylceramidase activity"/>
    <property type="evidence" value="ECO:0007669"/>
    <property type="project" value="InterPro"/>
</dbReference>
<keyword evidence="2 5" id="KW-0732">Signal</keyword>
<reference evidence="8 9" key="1">
    <citation type="journal article" date="2019" name="Environ. Microbiol.">
        <title>Species interactions and distinct microbial communities in high Arctic permafrost affected cryosols are associated with the CH4 and CO2 gas fluxes.</title>
        <authorList>
            <person name="Altshuler I."/>
            <person name="Hamel J."/>
            <person name="Turney S."/>
            <person name="Magnuson E."/>
            <person name="Levesque R."/>
            <person name="Greer C."/>
            <person name="Whyte L.G."/>
        </authorList>
    </citation>
    <scope>NUCLEOTIDE SEQUENCE [LARGE SCALE GENOMIC DNA]</scope>
    <source>
        <strain evidence="8 9">S9.2P</strain>
    </source>
</reference>
<dbReference type="Pfam" id="PF02055">
    <property type="entry name" value="Glyco_hydro_30"/>
    <property type="match status" value="1"/>
</dbReference>
<dbReference type="Gene3D" id="3.20.20.80">
    <property type="entry name" value="Glycosidases"/>
    <property type="match status" value="1"/>
</dbReference>
<gene>
    <name evidence="8" type="ORF">EAH73_13120</name>
</gene>
<dbReference type="Gene3D" id="2.60.40.1180">
    <property type="entry name" value="Golgi alpha-mannosidase II"/>
    <property type="match status" value="1"/>
</dbReference>
<proteinExistence type="inferred from homology"/>
<evidence type="ECO:0000256" key="2">
    <source>
        <dbReference type="ARBA" id="ARBA00022729"/>
    </source>
</evidence>
<evidence type="ECO:0000259" key="7">
    <source>
        <dbReference type="Pfam" id="PF17189"/>
    </source>
</evidence>
<protein>
    <submittedName>
        <fullName evidence="8">Glucosylceramidase</fullName>
    </submittedName>
</protein>
<dbReference type="SUPFAM" id="SSF51445">
    <property type="entry name" value="(Trans)glycosidases"/>
    <property type="match status" value="1"/>
</dbReference>
<organism evidence="8 9">
    <name type="scientific">Hymenobacter nivis</name>
    <dbReference type="NCBI Taxonomy" id="1850093"/>
    <lineage>
        <taxon>Bacteria</taxon>
        <taxon>Pseudomonadati</taxon>
        <taxon>Bacteroidota</taxon>
        <taxon>Cytophagia</taxon>
        <taxon>Cytophagales</taxon>
        <taxon>Hymenobacteraceae</taxon>
        <taxon>Hymenobacter</taxon>
    </lineage>
</organism>
<keyword evidence="4" id="KW-0326">Glycosidase</keyword>
<dbReference type="InterPro" id="IPR001139">
    <property type="entry name" value="Glyco_hydro_30"/>
</dbReference>
<keyword evidence="9" id="KW-1185">Reference proteome</keyword>
<evidence type="ECO:0000256" key="3">
    <source>
        <dbReference type="ARBA" id="ARBA00022801"/>
    </source>
</evidence>
<sequence>MFQLFKTPLLAGGLVLLLAAGCQKKGDDAPAPAPTPTPPTTTPAVASQVALWLTTPDKSALFQRVRLPLNFGAPVAGNFDPVIAVDTTKTYQGIDGFGYTLTGGSAQLIHQLGAPARAALLKELFATDSTWLGVSYLRVSIGASDLSSQVFTYDDLPGGQTDVNMDKFSLGPDQTDLVPVLKEILAINPAIKIMGSPWTAPSWMKDNNSPINGSLKPEYYDAYAKYFVKYVQAMQAQGIAIDAVTLQNEPLNPYNNPSMVMQAAEQAAFIKNSVGPAFAAAGLSTKIICYDHNADRPDYPIAVLNDAGARPYVDGSAFHLYGGTIDALSTVHNAFPAKNIYFTEQYVNAPGNFPADLAWAVNNLVIGATRNWSRNVLEWNLAADAFNGPHTNGGCSTCLPAVTVGGAALVRNPSYYIIAHASKFVRPGSVRVDTNVPGNLQNVAFKTPNGKRALIVLNTGSALQAFNIQYKGKVLATSLAGGAVATYVW</sequence>
<dbReference type="PROSITE" id="PS51257">
    <property type="entry name" value="PROKAR_LIPOPROTEIN"/>
    <property type="match status" value="1"/>
</dbReference>
<dbReference type="GO" id="GO:0016020">
    <property type="term" value="C:membrane"/>
    <property type="evidence" value="ECO:0007669"/>
    <property type="project" value="GOC"/>
</dbReference>
<comment type="caution">
    <text evidence="8">The sequence shown here is derived from an EMBL/GenBank/DDBJ whole genome shotgun (WGS) entry which is preliminary data.</text>
</comment>
<feature type="domain" description="Glycosyl hydrolase family 30 beta sandwich" evidence="7">
    <location>
        <begin position="428"/>
        <end position="487"/>
    </location>
</feature>
<dbReference type="Pfam" id="PF17189">
    <property type="entry name" value="Glyco_hydro_30C"/>
    <property type="match status" value="1"/>
</dbReference>
<evidence type="ECO:0000256" key="4">
    <source>
        <dbReference type="RuleBase" id="RU361188"/>
    </source>
</evidence>
<feature type="signal peptide" evidence="5">
    <location>
        <begin position="1"/>
        <end position="24"/>
    </location>
</feature>
<keyword evidence="3 4" id="KW-0378">Hydrolase</keyword>
<comment type="similarity">
    <text evidence="1 4">Belongs to the glycosyl hydrolase 30 family.</text>
</comment>
<dbReference type="InterPro" id="IPR013780">
    <property type="entry name" value="Glyco_hydro_b"/>
</dbReference>
<dbReference type="AlphaFoldDB" id="A0A502GU06"/>
<evidence type="ECO:0000313" key="8">
    <source>
        <dbReference type="EMBL" id="TPG65411.1"/>
    </source>
</evidence>
<dbReference type="EMBL" id="RCYZ01000005">
    <property type="protein sequence ID" value="TPG65411.1"/>
    <property type="molecule type" value="Genomic_DNA"/>
</dbReference>
<dbReference type="PANTHER" id="PTHR11069">
    <property type="entry name" value="GLUCOSYLCERAMIDASE"/>
    <property type="match status" value="1"/>
</dbReference>
<evidence type="ECO:0000256" key="5">
    <source>
        <dbReference type="SAM" id="SignalP"/>
    </source>
</evidence>
<evidence type="ECO:0000259" key="6">
    <source>
        <dbReference type="Pfam" id="PF02055"/>
    </source>
</evidence>
<name>A0A502GU06_9BACT</name>
<dbReference type="InterPro" id="IPR033453">
    <property type="entry name" value="Glyco_hydro_30_TIM-barrel"/>
</dbReference>
<feature type="chain" id="PRO_5021444458" evidence="5">
    <location>
        <begin position="25"/>
        <end position="489"/>
    </location>
</feature>
<accession>A0A502GU06</accession>
<dbReference type="RefSeq" id="WP_140467259.1">
    <property type="nucleotide sequence ID" value="NZ_RCYZ01000005.1"/>
</dbReference>
<dbReference type="PANTHER" id="PTHR11069:SF23">
    <property type="entry name" value="LYSOSOMAL ACID GLUCOSYLCERAMIDASE"/>
    <property type="match status" value="1"/>
</dbReference>
<dbReference type="GO" id="GO:0006680">
    <property type="term" value="P:glucosylceramide catabolic process"/>
    <property type="evidence" value="ECO:0007669"/>
    <property type="project" value="TreeGrafter"/>
</dbReference>
<dbReference type="InterPro" id="IPR033452">
    <property type="entry name" value="GH30_C"/>
</dbReference>
<dbReference type="OrthoDB" id="9806701at2"/>
<dbReference type="InterPro" id="IPR017853">
    <property type="entry name" value="GH"/>
</dbReference>
<dbReference type="Proteomes" id="UP000317646">
    <property type="component" value="Unassembled WGS sequence"/>
</dbReference>